<sequence>MEPQSPAVLPSGAAAGRLAAHSLALTHFFNALREKHQKASQQSTTTTAAVTNLCAQVNAISASLHQLQALLLRDGDDASAQSDSPQQQQLRAALDAALTACAFGFACLDAEIQHLAPSPASAAGGSSPPATSDASSRWRARRASRGPQWREDPMKELLRYLGGVRRALGSLVRALLVRESKERFRLLNEDAELFRLVGQKSKALKTAWPAVRVPESVNGSEEGKRSFVDVVINSPAYRDAMAAVAKKDAAVQPDAGPPEQTDVPNVENTVENVEPGPSAGQPAPETNQEADGTVQGNGEPSRLQEGETVAEQALSNKSQKSATKENSKSDKDKEEEAPPLPPRKQSTEEMEKEEAPPLPPRRPTLSEPAVASSSKANESTIADEPAANESNDDEAATTNAPSGSAPQIPPLTFESTTEPTAEPAPEPATEPTTEPTPEPTAEPVTEPATEPATEPVTEPIAEPSTELNNPASPPHDADQTPTTADLADPASTPDALSPHDLQIHHFWQTLLITELRYVSTLTALSRTLHADSALRKSWPSLAKHLDGSLPSHVDELAALHARYLLQPLALQLASVVKTDLLLPVFRIWCRRAGKAYQSFCRRYPHAVTAVRATAEGDKGFRRFVAGLEEEEGDGAEGGLEGMLGAPVRRLGFYCGALEVVAALERDAVGGEDGEGGGGGFRPTKVGEYRRMLVRLKESCEGLMKAAEDAEDLRHIHRRIETINYHHVEPLDILNPSRRIVYQGPLACKTKGKGLWNQVHCVLLDNYFFWGRVERPREMWFGKYKYADARSTA</sequence>
<feature type="region of interest" description="Disordered" evidence="1">
    <location>
        <begin position="118"/>
        <end position="147"/>
    </location>
</feature>
<dbReference type="EMBL" id="JAUJDW010000005">
    <property type="protein sequence ID" value="KAK0662621.1"/>
    <property type="molecule type" value="Genomic_DNA"/>
</dbReference>
<dbReference type="InterPro" id="IPR000219">
    <property type="entry name" value="DH_dom"/>
</dbReference>
<evidence type="ECO:0000256" key="1">
    <source>
        <dbReference type="SAM" id="MobiDB-lite"/>
    </source>
</evidence>
<keyword evidence="4" id="KW-1185">Reference proteome</keyword>
<evidence type="ECO:0000313" key="4">
    <source>
        <dbReference type="Proteomes" id="UP001175001"/>
    </source>
</evidence>
<dbReference type="Pfam" id="PF00621">
    <property type="entry name" value="RhoGEF"/>
    <property type="match status" value="1"/>
</dbReference>
<feature type="compositionally biased region" description="Basic and acidic residues" evidence="1">
    <location>
        <begin position="322"/>
        <end position="336"/>
    </location>
</feature>
<dbReference type="InterPro" id="IPR052233">
    <property type="entry name" value="Rho-type_GEFs"/>
</dbReference>
<feature type="compositionally biased region" description="Polar residues" evidence="1">
    <location>
        <begin position="371"/>
        <end position="380"/>
    </location>
</feature>
<organism evidence="3 4">
    <name type="scientific">Lasiodiplodia hormozganensis</name>
    <dbReference type="NCBI Taxonomy" id="869390"/>
    <lineage>
        <taxon>Eukaryota</taxon>
        <taxon>Fungi</taxon>
        <taxon>Dikarya</taxon>
        <taxon>Ascomycota</taxon>
        <taxon>Pezizomycotina</taxon>
        <taxon>Dothideomycetes</taxon>
        <taxon>Dothideomycetes incertae sedis</taxon>
        <taxon>Botryosphaeriales</taxon>
        <taxon>Botryosphaeriaceae</taxon>
        <taxon>Lasiodiplodia</taxon>
    </lineage>
</organism>
<accession>A0AA39Z2B6</accession>
<feature type="compositionally biased region" description="Low complexity" evidence="1">
    <location>
        <begin position="441"/>
        <end position="463"/>
    </location>
</feature>
<feature type="compositionally biased region" description="Polar residues" evidence="1">
    <location>
        <begin position="284"/>
        <end position="298"/>
    </location>
</feature>
<dbReference type="Proteomes" id="UP001175001">
    <property type="component" value="Unassembled WGS sequence"/>
</dbReference>
<dbReference type="PROSITE" id="PS50010">
    <property type="entry name" value="DH_2"/>
    <property type="match status" value="1"/>
</dbReference>
<gene>
    <name evidence="3" type="ORF">DIS24_g1861</name>
</gene>
<dbReference type="Gene3D" id="1.20.900.10">
    <property type="entry name" value="Dbl homology (DH) domain"/>
    <property type="match status" value="1"/>
</dbReference>
<dbReference type="InterPro" id="IPR035899">
    <property type="entry name" value="DBL_dom_sf"/>
</dbReference>
<dbReference type="PANTHER" id="PTHR46572">
    <property type="entry name" value="RHO1 GDP-GTP EXCHANGE PROTEIN 1-RELATED"/>
    <property type="match status" value="1"/>
</dbReference>
<feature type="compositionally biased region" description="Polar residues" evidence="1">
    <location>
        <begin position="396"/>
        <end position="405"/>
    </location>
</feature>
<evidence type="ECO:0000259" key="2">
    <source>
        <dbReference type="PROSITE" id="PS50010"/>
    </source>
</evidence>
<feature type="region of interest" description="Disordered" evidence="1">
    <location>
        <begin position="248"/>
        <end position="497"/>
    </location>
</feature>
<dbReference type="PANTHER" id="PTHR46572:SF1">
    <property type="entry name" value="RHO1 GUANINE NUCLEOTIDE EXCHANGE FACTOR TUS1"/>
    <property type="match status" value="1"/>
</dbReference>
<comment type="caution">
    <text evidence="3">The sequence shown here is derived from an EMBL/GenBank/DDBJ whole genome shotgun (WGS) entry which is preliminary data.</text>
</comment>
<feature type="compositionally biased region" description="Pro residues" evidence="1">
    <location>
        <begin position="422"/>
        <end position="440"/>
    </location>
</feature>
<feature type="domain" description="DH" evidence="2">
    <location>
        <begin position="502"/>
        <end position="722"/>
    </location>
</feature>
<dbReference type="SUPFAM" id="SSF50729">
    <property type="entry name" value="PH domain-like"/>
    <property type="match status" value="1"/>
</dbReference>
<protein>
    <recommendedName>
        <fullName evidence="2">DH domain-containing protein</fullName>
    </recommendedName>
</protein>
<reference evidence="3" key="1">
    <citation type="submission" date="2023-06" db="EMBL/GenBank/DDBJ databases">
        <title>Multi-omics analyses reveal the molecular pathogenesis toolkit of Lasiodiplodia hormozganensis, a cross-kingdom pathogen.</title>
        <authorList>
            <person name="Felix C."/>
            <person name="Meneses R."/>
            <person name="Goncalves M.F.M."/>
            <person name="Tilleman L."/>
            <person name="Duarte A.S."/>
            <person name="Jorrin-Novo J.V."/>
            <person name="Van De Peer Y."/>
            <person name="Deforce D."/>
            <person name="Van Nieuwerburgh F."/>
            <person name="Esteves A.C."/>
            <person name="Alves A."/>
        </authorList>
    </citation>
    <scope>NUCLEOTIDE SEQUENCE</scope>
    <source>
        <strain evidence="3">CBS 339.90</strain>
    </source>
</reference>
<dbReference type="AlphaFoldDB" id="A0AA39Z2B6"/>
<feature type="compositionally biased region" description="Basic and acidic residues" evidence="1">
    <location>
        <begin position="345"/>
        <end position="355"/>
    </location>
</feature>
<dbReference type="SUPFAM" id="SSF48065">
    <property type="entry name" value="DBL homology domain (DH-domain)"/>
    <property type="match status" value="1"/>
</dbReference>
<name>A0AA39Z2B6_9PEZI</name>
<feature type="compositionally biased region" description="Low complexity" evidence="1">
    <location>
        <begin position="263"/>
        <end position="277"/>
    </location>
</feature>
<feature type="compositionally biased region" description="Low complexity" evidence="1">
    <location>
        <begin position="118"/>
        <end position="137"/>
    </location>
</feature>
<proteinExistence type="predicted"/>
<dbReference type="GO" id="GO:0005085">
    <property type="term" value="F:guanyl-nucleotide exchange factor activity"/>
    <property type="evidence" value="ECO:0007669"/>
    <property type="project" value="InterPro"/>
</dbReference>
<evidence type="ECO:0000313" key="3">
    <source>
        <dbReference type="EMBL" id="KAK0662621.1"/>
    </source>
</evidence>